<gene>
    <name evidence="2" type="ORF">CC86DRAFT_147673</name>
</gene>
<organism evidence="2 3">
    <name type="scientific">Ophiobolus disseminans</name>
    <dbReference type="NCBI Taxonomy" id="1469910"/>
    <lineage>
        <taxon>Eukaryota</taxon>
        <taxon>Fungi</taxon>
        <taxon>Dikarya</taxon>
        <taxon>Ascomycota</taxon>
        <taxon>Pezizomycotina</taxon>
        <taxon>Dothideomycetes</taxon>
        <taxon>Pleosporomycetidae</taxon>
        <taxon>Pleosporales</taxon>
        <taxon>Pleosporineae</taxon>
        <taxon>Phaeosphaeriaceae</taxon>
        <taxon>Ophiobolus</taxon>
    </lineage>
</organism>
<accession>A0A6A6ZDI9</accession>
<dbReference type="SUPFAM" id="SSF56112">
    <property type="entry name" value="Protein kinase-like (PK-like)"/>
    <property type="match status" value="1"/>
</dbReference>
<dbReference type="PROSITE" id="PS50011">
    <property type="entry name" value="PROTEIN_KINASE_DOM"/>
    <property type="match status" value="1"/>
</dbReference>
<dbReference type="InterPro" id="IPR011009">
    <property type="entry name" value="Kinase-like_dom_sf"/>
</dbReference>
<dbReference type="InterPro" id="IPR000719">
    <property type="entry name" value="Prot_kinase_dom"/>
</dbReference>
<dbReference type="AlphaFoldDB" id="A0A6A6ZDI9"/>
<dbReference type="GO" id="GO:0005524">
    <property type="term" value="F:ATP binding"/>
    <property type="evidence" value="ECO:0007669"/>
    <property type="project" value="InterPro"/>
</dbReference>
<proteinExistence type="predicted"/>
<dbReference type="EMBL" id="MU006246">
    <property type="protein sequence ID" value="KAF2819182.1"/>
    <property type="molecule type" value="Genomic_DNA"/>
</dbReference>
<dbReference type="OrthoDB" id="5337378at2759"/>
<name>A0A6A6ZDI9_9PLEO</name>
<evidence type="ECO:0000313" key="2">
    <source>
        <dbReference type="EMBL" id="KAF2819182.1"/>
    </source>
</evidence>
<sequence length="403" mass="45713">MGHPFRVSIPHTSRSLLYLRWRLAVILFIAVLLHQHHLFSVSRQSLAAKYSPTKFYDAPNALPVRLDEEFEVQDELTFKREAWRVLGEGWEGKVFAYNDSVIKTFTPGRSPFRNCAPGSTGEKWPTEIAASLRFGGSYTNIGGDGGSNTTLEGFLPVKAYFKTSVSPSKPPEWHLVTPLLSGGNLNTLAKSLTTDQKPHTFREVDFRYRPVFNTLLSNLHRLHTIGYCHDDIKPANIFIQDSTHWVLGDLGNVRHITHPYHSSRLWSDNQQLPDCRANDAVRALKSYVKFVQMSASDGEELNEEFFKRREPLSRLFWTSAARAHDLSAARIVELSRAEHPTSEVGDHVFGPTRSFSVLELFSKRLVLQRAVDRAIQTRMGEKLARWWGMVYVFGIPSVSVCSV</sequence>
<dbReference type="Gene3D" id="1.10.510.10">
    <property type="entry name" value="Transferase(Phosphotransferase) domain 1"/>
    <property type="match status" value="1"/>
</dbReference>
<keyword evidence="3" id="KW-1185">Reference proteome</keyword>
<feature type="domain" description="Protein kinase" evidence="1">
    <location>
        <begin position="80"/>
        <end position="403"/>
    </location>
</feature>
<dbReference type="Proteomes" id="UP000799424">
    <property type="component" value="Unassembled WGS sequence"/>
</dbReference>
<evidence type="ECO:0000313" key="3">
    <source>
        <dbReference type="Proteomes" id="UP000799424"/>
    </source>
</evidence>
<evidence type="ECO:0000259" key="1">
    <source>
        <dbReference type="PROSITE" id="PS50011"/>
    </source>
</evidence>
<dbReference type="InterPro" id="IPR008271">
    <property type="entry name" value="Ser/Thr_kinase_AS"/>
</dbReference>
<dbReference type="PROSITE" id="PS00108">
    <property type="entry name" value="PROTEIN_KINASE_ST"/>
    <property type="match status" value="1"/>
</dbReference>
<protein>
    <recommendedName>
        <fullName evidence="1">Protein kinase domain-containing protein</fullName>
    </recommendedName>
</protein>
<reference evidence="2" key="1">
    <citation type="journal article" date="2020" name="Stud. Mycol.">
        <title>101 Dothideomycetes genomes: a test case for predicting lifestyles and emergence of pathogens.</title>
        <authorList>
            <person name="Haridas S."/>
            <person name="Albert R."/>
            <person name="Binder M."/>
            <person name="Bloem J."/>
            <person name="Labutti K."/>
            <person name="Salamov A."/>
            <person name="Andreopoulos B."/>
            <person name="Baker S."/>
            <person name="Barry K."/>
            <person name="Bills G."/>
            <person name="Bluhm B."/>
            <person name="Cannon C."/>
            <person name="Castanera R."/>
            <person name="Culley D."/>
            <person name="Daum C."/>
            <person name="Ezra D."/>
            <person name="Gonzalez J."/>
            <person name="Henrissat B."/>
            <person name="Kuo A."/>
            <person name="Liang C."/>
            <person name="Lipzen A."/>
            <person name="Lutzoni F."/>
            <person name="Magnuson J."/>
            <person name="Mondo S."/>
            <person name="Nolan M."/>
            <person name="Ohm R."/>
            <person name="Pangilinan J."/>
            <person name="Park H.-J."/>
            <person name="Ramirez L."/>
            <person name="Alfaro M."/>
            <person name="Sun H."/>
            <person name="Tritt A."/>
            <person name="Yoshinaga Y."/>
            <person name="Zwiers L.-H."/>
            <person name="Turgeon B."/>
            <person name="Goodwin S."/>
            <person name="Spatafora J."/>
            <person name="Crous P."/>
            <person name="Grigoriev I."/>
        </authorList>
    </citation>
    <scope>NUCLEOTIDE SEQUENCE</scope>
    <source>
        <strain evidence="2">CBS 113818</strain>
    </source>
</reference>
<dbReference type="GO" id="GO:0004672">
    <property type="term" value="F:protein kinase activity"/>
    <property type="evidence" value="ECO:0007669"/>
    <property type="project" value="InterPro"/>
</dbReference>